<dbReference type="Gene3D" id="1.20.1280.50">
    <property type="match status" value="1"/>
</dbReference>
<dbReference type="InterPro" id="IPR001810">
    <property type="entry name" value="F-box_dom"/>
</dbReference>
<evidence type="ECO:0000259" key="1">
    <source>
        <dbReference type="Pfam" id="PF12937"/>
    </source>
</evidence>
<reference evidence="3" key="2">
    <citation type="submission" date="2015-01" db="EMBL/GenBank/DDBJ databases">
        <title>Evolutionary Origins and Diversification of the Mycorrhizal Mutualists.</title>
        <authorList>
            <consortium name="DOE Joint Genome Institute"/>
            <consortium name="Mycorrhizal Genomics Consortium"/>
            <person name="Kohler A."/>
            <person name="Kuo A."/>
            <person name="Nagy L.G."/>
            <person name="Floudas D."/>
            <person name="Copeland A."/>
            <person name="Barry K.W."/>
            <person name="Cichocki N."/>
            <person name="Veneault-Fourrey C."/>
            <person name="LaButti K."/>
            <person name="Lindquist E.A."/>
            <person name="Lipzen A."/>
            <person name="Lundell T."/>
            <person name="Morin E."/>
            <person name="Murat C."/>
            <person name="Riley R."/>
            <person name="Ohm R."/>
            <person name="Sun H."/>
            <person name="Tunlid A."/>
            <person name="Henrissat B."/>
            <person name="Grigoriev I.V."/>
            <person name="Hibbett D.S."/>
            <person name="Martin F."/>
        </authorList>
    </citation>
    <scope>NUCLEOTIDE SEQUENCE [LARGE SCALE GENOMIC DNA]</scope>
    <source>
        <strain evidence="3">MUT 4182</strain>
    </source>
</reference>
<gene>
    <name evidence="2" type="ORF">M407DRAFT_24102</name>
</gene>
<dbReference type="AlphaFoldDB" id="A0A0C3QIH5"/>
<dbReference type="Pfam" id="PF12937">
    <property type="entry name" value="F-box-like"/>
    <property type="match status" value="1"/>
</dbReference>
<proteinExistence type="predicted"/>
<protein>
    <recommendedName>
        <fullName evidence="1">F-box domain-containing protein</fullName>
    </recommendedName>
</protein>
<feature type="domain" description="F-box" evidence="1">
    <location>
        <begin position="4"/>
        <end position="62"/>
    </location>
</feature>
<sequence>MTHINSLPPELLSHIFHIIFERMKNSKSLSREKMRPPVFLNLLLVSSHWHQVAITSPSLWAYIPITRQIESSERARKLMERSLLRSKECSLDIVIELPAGSSESLLKEVAEHAHRWRTLSVNCLTAEAVRILEQIYLPHLFSVSFVRRFELESGIKLDAPNLKKVRGPVRESDALIFEDPLPIFTDLRYSKSSNNTELLVSHLRRSQNSLKTLRLSFATTPGTRFSILPDGGTQVSADTFGLSFTALTDYTVQFNSGPWDWSPLHIGHMPLLRHLTVYWYIFEDVAFTSTIPFMPQLLSLQVSLDHGRRFKKVASLLQSATPNLERLCLDQTFPSVFGNDSEWISPLILGDQDHVAAGWSKLVVLRLCSLGIPQWDDLKLVASCRPAFKQVSVDSICWKKSKGYRQDLDALKQHFEVLVTDD</sequence>
<reference evidence="2 3" key="1">
    <citation type="submission" date="2014-04" db="EMBL/GenBank/DDBJ databases">
        <authorList>
            <consortium name="DOE Joint Genome Institute"/>
            <person name="Kuo A."/>
            <person name="Girlanda M."/>
            <person name="Perotto S."/>
            <person name="Kohler A."/>
            <person name="Nagy L.G."/>
            <person name="Floudas D."/>
            <person name="Copeland A."/>
            <person name="Barry K.W."/>
            <person name="Cichocki N."/>
            <person name="Veneault-Fourrey C."/>
            <person name="LaButti K."/>
            <person name="Lindquist E.A."/>
            <person name="Lipzen A."/>
            <person name="Lundell T."/>
            <person name="Morin E."/>
            <person name="Murat C."/>
            <person name="Sun H."/>
            <person name="Tunlid A."/>
            <person name="Henrissat B."/>
            <person name="Grigoriev I.V."/>
            <person name="Hibbett D.S."/>
            <person name="Martin F."/>
            <person name="Nordberg H.P."/>
            <person name="Cantor M.N."/>
            <person name="Hua S.X."/>
        </authorList>
    </citation>
    <scope>NUCLEOTIDE SEQUENCE [LARGE SCALE GENOMIC DNA]</scope>
    <source>
        <strain evidence="2 3">MUT 4182</strain>
    </source>
</reference>
<dbReference type="HOGENOM" id="CLU_055178_0_0_1"/>
<evidence type="ECO:0000313" key="2">
    <source>
        <dbReference type="EMBL" id="KIO26661.1"/>
    </source>
</evidence>
<dbReference type="EMBL" id="KN823021">
    <property type="protein sequence ID" value="KIO26661.1"/>
    <property type="molecule type" value="Genomic_DNA"/>
</dbReference>
<name>A0A0C3QIH5_9AGAM</name>
<dbReference type="OrthoDB" id="2884925at2759"/>
<organism evidence="2 3">
    <name type="scientific">Tulasnella calospora MUT 4182</name>
    <dbReference type="NCBI Taxonomy" id="1051891"/>
    <lineage>
        <taxon>Eukaryota</taxon>
        <taxon>Fungi</taxon>
        <taxon>Dikarya</taxon>
        <taxon>Basidiomycota</taxon>
        <taxon>Agaricomycotina</taxon>
        <taxon>Agaricomycetes</taxon>
        <taxon>Cantharellales</taxon>
        <taxon>Tulasnellaceae</taxon>
        <taxon>Tulasnella</taxon>
    </lineage>
</organism>
<dbReference type="SUPFAM" id="SSF52047">
    <property type="entry name" value="RNI-like"/>
    <property type="match status" value="1"/>
</dbReference>
<evidence type="ECO:0000313" key="3">
    <source>
        <dbReference type="Proteomes" id="UP000054248"/>
    </source>
</evidence>
<dbReference type="Proteomes" id="UP000054248">
    <property type="component" value="Unassembled WGS sequence"/>
</dbReference>
<accession>A0A0C3QIH5</accession>
<keyword evidence="3" id="KW-1185">Reference proteome</keyword>